<dbReference type="RefSeq" id="WP_247344966.1">
    <property type="nucleotide sequence ID" value="NZ_CP095550.1"/>
</dbReference>
<feature type="transmembrane region" description="Helical" evidence="1">
    <location>
        <begin position="36"/>
        <end position="54"/>
    </location>
</feature>
<sequence>MTYLIGFYLLINLIGFTIMGMDKNRAKKGEWRIKESTLWLVAAIGGALGSYLAMRTFRHKTKHSSFKYGLPILTLVHIGLFVYLSVRLA</sequence>
<dbReference type="InterPro" id="IPR010718">
    <property type="entry name" value="DUF1294"/>
</dbReference>
<dbReference type="EMBL" id="JBHUIK010000002">
    <property type="protein sequence ID" value="MFD2213710.1"/>
    <property type="molecule type" value="Genomic_DNA"/>
</dbReference>
<reference evidence="3" key="1">
    <citation type="journal article" date="2019" name="Int. J. Syst. Evol. Microbiol.">
        <title>The Global Catalogue of Microorganisms (GCM) 10K type strain sequencing project: providing services to taxonomists for standard genome sequencing and annotation.</title>
        <authorList>
            <consortium name="The Broad Institute Genomics Platform"/>
            <consortium name="The Broad Institute Genome Sequencing Center for Infectious Disease"/>
            <person name="Wu L."/>
            <person name="Ma J."/>
        </authorList>
    </citation>
    <scope>NUCLEOTIDE SEQUENCE [LARGE SCALE GENOMIC DNA]</scope>
    <source>
        <strain evidence="3">CGMCC 1.15474</strain>
    </source>
</reference>
<gene>
    <name evidence="2" type="ORF">ACFSKK_08475</name>
</gene>
<dbReference type="Pfam" id="PF06961">
    <property type="entry name" value="DUF1294"/>
    <property type="match status" value="1"/>
</dbReference>
<protein>
    <submittedName>
        <fullName evidence="2">DUF1294 domain-containing protein</fullName>
    </submittedName>
</protein>
<keyword evidence="1" id="KW-1133">Transmembrane helix</keyword>
<evidence type="ECO:0000256" key="1">
    <source>
        <dbReference type="SAM" id="Phobius"/>
    </source>
</evidence>
<dbReference type="PIRSF" id="PIRSF002599">
    <property type="entry name" value="Cold_shock_A"/>
    <property type="match status" value="1"/>
</dbReference>
<dbReference type="InterPro" id="IPR012156">
    <property type="entry name" value="Cold_shock_CspA"/>
</dbReference>
<keyword evidence="3" id="KW-1185">Reference proteome</keyword>
<proteinExistence type="predicted"/>
<feature type="transmembrane region" description="Helical" evidence="1">
    <location>
        <begin position="66"/>
        <end position="86"/>
    </location>
</feature>
<feature type="transmembrane region" description="Helical" evidence="1">
    <location>
        <begin position="6"/>
        <end position="24"/>
    </location>
</feature>
<accession>A0ABW5BW43</accession>
<organism evidence="2 3">
    <name type="scientific">Metabacillus endolithicus</name>
    <dbReference type="NCBI Taxonomy" id="1535204"/>
    <lineage>
        <taxon>Bacteria</taxon>
        <taxon>Bacillati</taxon>
        <taxon>Bacillota</taxon>
        <taxon>Bacilli</taxon>
        <taxon>Bacillales</taxon>
        <taxon>Bacillaceae</taxon>
        <taxon>Metabacillus</taxon>
    </lineage>
</organism>
<comment type="caution">
    <text evidence="2">The sequence shown here is derived from an EMBL/GenBank/DDBJ whole genome shotgun (WGS) entry which is preliminary data.</text>
</comment>
<dbReference type="Proteomes" id="UP001597318">
    <property type="component" value="Unassembled WGS sequence"/>
</dbReference>
<keyword evidence="1" id="KW-0472">Membrane</keyword>
<evidence type="ECO:0000313" key="2">
    <source>
        <dbReference type="EMBL" id="MFD2213710.1"/>
    </source>
</evidence>
<name>A0ABW5BW43_9BACI</name>
<keyword evidence="1" id="KW-0812">Transmembrane</keyword>
<evidence type="ECO:0000313" key="3">
    <source>
        <dbReference type="Proteomes" id="UP001597318"/>
    </source>
</evidence>